<keyword evidence="2" id="KW-0547">Nucleotide-binding</keyword>
<dbReference type="SMART" id="SM00034">
    <property type="entry name" value="CLECT"/>
    <property type="match status" value="2"/>
</dbReference>
<name>A0A934RCW8_9BACT</name>
<dbReference type="SMART" id="SM00220">
    <property type="entry name" value="S_TKc"/>
    <property type="match status" value="1"/>
</dbReference>
<accession>A0A934RCW8</accession>
<evidence type="ECO:0000313" key="8">
    <source>
        <dbReference type="EMBL" id="MBK1828250.1"/>
    </source>
</evidence>
<organism evidence="8 9">
    <name type="scientific">Haloferula rosea</name>
    <dbReference type="NCBI Taxonomy" id="490093"/>
    <lineage>
        <taxon>Bacteria</taxon>
        <taxon>Pseudomonadati</taxon>
        <taxon>Verrucomicrobiota</taxon>
        <taxon>Verrucomicrobiia</taxon>
        <taxon>Verrucomicrobiales</taxon>
        <taxon>Verrucomicrobiaceae</taxon>
        <taxon>Haloferula</taxon>
    </lineage>
</organism>
<evidence type="ECO:0000256" key="5">
    <source>
        <dbReference type="SAM" id="MobiDB-lite"/>
    </source>
</evidence>
<dbReference type="AlphaFoldDB" id="A0A934RCW8"/>
<dbReference type="SUPFAM" id="SSF56112">
    <property type="entry name" value="Protein kinase-like (PK-like)"/>
    <property type="match status" value="1"/>
</dbReference>
<reference evidence="8" key="1">
    <citation type="submission" date="2021-01" db="EMBL/GenBank/DDBJ databases">
        <title>Modified the classification status of verrucomicrobia.</title>
        <authorList>
            <person name="Feng X."/>
        </authorList>
    </citation>
    <scope>NUCLEOTIDE SEQUENCE</scope>
    <source>
        <strain evidence="8">KCTC 22201</strain>
    </source>
</reference>
<gene>
    <name evidence="8" type="ORF">JIN81_14545</name>
</gene>
<feature type="compositionally biased region" description="Pro residues" evidence="5">
    <location>
        <begin position="354"/>
        <end position="377"/>
    </location>
</feature>
<dbReference type="Gene3D" id="3.10.100.10">
    <property type="entry name" value="Mannose-Binding Protein A, subunit A"/>
    <property type="match status" value="2"/>
</dbReference>
<dbReference type="CDD" id="cd00037">
    <property type="entry name" value="CLECT"/>
    <property type="match status" value="1"/>
</dbReference>
<dbReference type="Proteomes" id="UP000658278">
    <property type="component" value="Unassembled WGS sequence"/>
</dbReference>
<proteinExistence type="predicted"/>
<dbReference type="GO" id="GO:0004674">
    <property type="term" value="F:protein serine/threonine kinase activity"/>
    <property type="evidence" value="ECO:0007669"/>
    <property type="project" value="TreeGrafter"/>
</dbReference>
<keyword evidence="1" id="KW-0808">Transferase</keyword>
<dbReference type="SUPFAM" id="SSF56436">
    <property type="entry name" value="C-type lectin-like"/>
    <property type="match status" value="2"/>
</dbReference>
<dbReference type="PANTHER" id="PTHR43289:SF6">
    <property type="entry name" value="SERINE_THREONINE-PROTEIN KINASE NEKL-3"/>
    <property type="match status" value="1"/>
</dbReference>
<feature type="region of interest" description="Disordered" evidence="5">
    <location>
        <begin position="261"/>
        <end position="284"/>
    </location>
</feature>
<dbReference type="PROSITE" id="PS00108">
    <property type="entry name" value="PROTEIN_KINASE_ST"/>
    <property type="match status" value="1"/>
</dbReference>
<evidence type="ECO:0000256" key="3">
    <source>
        <dbReference type="ARBA" id="ARBA00022777"/>
    </source>
</evidence>
<dbReference type="InterPro" id="IPR011009">
    <property type="entry name" value="Kinase-like_dom_sf"/>
</dbReference>
<comment type="caution">
    <text evidence="8">The sequence shown here is derived from an EMBL/GenBank/DDBJ whole genome shotgun (WGS) entry which is preliminary data.</text>
</comment>
<sequence>MSHNPFVAPSLESLAASLPAFEFERLIAKGGMGAVYKARHRLLERDVAIKVLPPELGDDDGYRACFEAEAQVMAKVTHPNLVTIYESGDVDGLLFIVMEYVEGKSLFDHAHQFAIDPQKAVGWILDICRGLGEAHKAGIVHRDIKPANILLTSSGKPKIADFGLARPAGHQAGGLAMGTPGYTAPEISHHPELADPRSDIFSVGVILQELLTGISADDDKFSDELIADPDLKKICRMASHADPSKRFKSTNAMIHSLEQWMQTHSAAPAPKRSRRRSRRKRSPHQALIRTLAIIAVLATAFVTTWKIREARGENQTVENLPTPPANPTEPTTPTPEPPTPEPLWPDRPVVPVVPEAPPVATQPPAPTPPANPPPPSNETPAQSLLRLRSALAEGNFSELPIGTLTHGDSHYFYVPRSTPWESASRLARAYGGHLPIIRDQAELEWLAASIPPPPEDDPTKELTWIGASRTSPDFWQWVSSLPWDLDTPPAGNGSHAAIRRDGGIETASATAAHPFFIQWHRDGSNPTNLRQILAECAASQETENPFYPPGIQTFGNRRILIVQETHTHADAIDLAEVGGGKLMSAATMEEADWLEKQLSRLSAPQGLWLGATHRNDLWQWDDQQAWTFARWADDSRPGAGDTLLIQPNKGWYGVDSDHQASGMVIEWSEETRSESPRRPSDDLEAFEQRASELLNEFDLLRDKAVLKNAKDYLWQLDIWLRRRRNSAEIDEWRPRVRNVKSKVKGGRLPDNIPSKPDSTYHPPLHEIAKFHAKKQVELDREFLTKAMTVRDSYVGRLIEEATKAQGIGQREAARIFREKAAAAGDLRAWVATFKFEND</sequence>
<keyword evidence="4" id="KW-0067">ATP-binding</keyword>
<dbReference type="Pfam" id="PF00069">
    <property type="entry name" value="Pkinase"/>
    <property type="match status" value="1"/>
</dbReference>
<dbReference type="InterPro" id="IPR008271">
    <property type="entry name" value="Ser/Thr_kinase_AS"/>
</dbReference>
<evidence type="ECO:0000256" key="1">
    <source>
        <dbReference type="ARBA" id="ARBA00022679"/>
    </source>
</evidence>
<dbReference type="InterPro" id="IPR016187">
    <property type="entry name" value="CTDL_fold"/>
</dbReference>
<protein>
    <submittedName>
        <fullName evidence="8">Protein kinase</fullName>
    </submittedName>
</protein>
<dbReference type="CDD" id="cd14014">
    <property type="entry name" value="STKc_PknB_like"/>
    <property type="match status" value="1"/>
</dbReference>
<keyword evidence="9" id="KW-1185">Reference proteome</keyword>
<dbReference type="PANTHER" id="PTHR43289">
    <property type="entry name" value="MITOGEN-ACTIVATED PROTEIN KINASE KINASE KINASE 20-RELATED"/>
    <property type="match status" value="1"/>
</dbReference>
<dbReference type="PROSITE" id="PS50011">
    <property type="entry name" value="PROTEIN_KINASE_DOM"/>
    <property type="match status" value="1"/>
</dbReference>
<dbReference type="EMBL" id="JAENII010000012">
    <property type="protein sequence ID" value="MBK1828250.1"/>
    <property type="molecule type" value="Genomic_DNA"/>
</dbReference>
<feature type="domain" description="Protein kinase" evidence="6">
    <location>
        <begin position="21"/>
        <end position="287"/>
    </location>
</feature>
<evidence type="ECO:0000256" key="4">
    <source>
        <dbReference type="ARBA" id="ARBA00022840"/>
    </source>
</evidence>
<keyword evidence="3 8" id="KW-0418">Kinase</keyword>
<evidence type="ECO:0000256" key="2">
    <source>
        <dbReference type="ARBA" id="ARBA00022741"/>
    </source>
</evidence>
<dbReference type="GO" id="GO:0005524">
    <property type="term" value="F:ATP binding"/>
    <property type="evidence" value="ECO:0007669"/>
    <property type="project" value="UniProtKB-KW"/>
</dbReference>
<feature type="domain" description="C-type lectin" evidence="7">
    <location>
        <begin position="578"/>
        <end position="651"/>
    </location>
</feature>
<dbReference type="RefSeq" id="WP_200281302.1">
    <property type="nucleotide sequence ID" value="NZ_JAENII010000012.1"/>
</dbReference>
<dbReference type="InterPro" id="IPR000719">
    <property type="entry name" value="Prot_kinase_dom"/>
</dbReference>
<feature type="region of interest" description="Disordered" evidence="5">
    <location>
        <begin position="313"/>
        <end position="381"/>
    </location>
</feature>
<feature type="compositionally biased region" description="Pro residues" evidence="5">
    <location>
        <begin position="321"/>
        <end position="345"/>
    </location>
</feature>
<evidence type="ECO:0000313" key="9">
    <source>
        <dbReference type="Proteomes" id="UP000658278"/>
    </source>
</evidence>
<dbReference type="PROSITE" id="PS50041">
    <property type="entry name" value="C_TYPE_LECTIN_2"/>
    <property type="match status" value="1"/>
</dbReference>
<dbReference type="Gene3D" id="3.30.200.20">
    <property type="entry name" value="Phosphorylase Kinase, domain 1"/>
    <property type="match status" value="1"/>
</dbReference>
<evidence type="ECO:0000259" key="6">
    <source>
        <dbReference type="PROSITE" id="PS50011"/>
    </source>
</evidence>
<dbReference type="Gene3D" id="1.10.510.10">
    <property type="entry name" value="Transferase(Phosphotransferase) domain 1"/>
    <property type="match status" value="1"/>
</dbReference>
<evidence type="ECO:0000259" key="7">
    <source>
        <dbReference type="PROSITE" id="PS50041"/>
    </source>
</evidence>
<feature type="compositionally biased region" description="Basic residues" evidence="5">
    <location>
        <begin position="271"/>
        <end position="283"/>
    </location>
</feature>
<dbReference type="InterPro" id="IPR001304">
    <property type="entry name" value="C-type_lectin-like"/>
</dbReference>
<dbReference type="InterPro" id="IPR016186">
    <property type="entry name" value="C-type_lectin-like/link_sf"/>
</dbReference>